<proteinExistence type="predicted"/>
<dbReference type="AlphaFoldDB" id="A0A8J6N0A7"/>
<comment type="caution">
    <text evidence="1">The sequence shown here is derived from an EMBL/GenBank/DDBJ whole genome shotgun (WGS) entry which is preliminary data.</text>
</comment>
<reference evidence="1 2" key="1">
    <citation type="submission" date="2020-08" db="EMBL/GenBank/DDBJ databases">
        <title>Bridging the membrane lipid divide: bacteria of the FCB group superphylum have the potential to synthesize archaeal ether lipids.</title>
        <authorList>
            <person name="Villanueva L."/>
            <person name="Von Meijenfeldt F.A.B."/>
            <person name="Westbye A.B."/>
            <person name="Yadav S."/>
            <person name="Hopmans E.C."/>
            <person name="Dutilh B.E."/>
            <person name="Sinninghe Damste J.S."/>
        </authorList>
    </citation>
    <scope>NUCLEOTIDE SEQUENCE [LARGE SCALE GENOMIC DNA]</scope>
    <source>
        <strain evidence="1">NIOZ-UU27</strain>
    </source>
</reference>
<protein>
    <submittedName>
        <fullName evidence="1">Uncharacterized protein</fullName>
    </submittedName>
</protein>
<evidence type="ECO:0000313" key="1">
    <source>
        <dbReference type="EMBL" id="MBC8177731.1"/>
    </source>
</evidence>
<evidence type="ECO:0000313" key="2">
    <source>
        <dbReference type="Proteomes" id="UP000650524"/>
    </source>
</evidence>
<name>A0A8J6N0A7_9DELT</name>
<accession>A0A8J6N0A7</accession>
<gene>
    <name evidence="1" type="ORF">H8E19_10035</name>
</gene>
<sequence>MEEEKNVEKVEMDGKEVGIEKVELKLPGDNEPWIFTKSKKLRFKQCTLRVYFDHEGQQEVYSGIKVIERLSGKYSHPSIYKDGRSQVTEMFKKYADFVNKHPNGLTLKDFLTFLNSKSFKCLIETKDVENPEKKENTRKNFVKEFKTIKNSGN</sequence>
<dbReference type="EMBL" id="JACNJD010000232">
    <property type="protein sequence ID" value="MBC8177731.1"/>
    <property type="molecule type" value="Genomic_DNA"/>
</dbReference>
<dbReference type="Proteomes" id="UP000650524">
    <property type="component" value="Unassembled WGS sequence"/>
</dbReference>
<organism evidence="1 2">
    <name type="scientific">Candidatus Desulfacyla euxinica</name>
    <dbReference type="NCBI Taxonomy" id="2841693"/>
    <lineage>
        <taxon>Bacteria</taxon>
        <taxon>Deltaproteobacteria</taxon>
        <taxon>Candidatus Desulfacyla</taxon>
    </lineage>
</organism>